<dbReference type="Gene3D" id="3.30.66.10">
    <property type="entry name" value="DNA topoisomerase I domain"/>
    <property type="match status" value="1"/>
</dbReference>
<evidence type="ECO:0000259" key="7">
    <source>
        <dbReference type="Pfam" id="PF01028"/>
    </source>
</evidence>
<dbReference type="InterPro" id="IPR035447">
    <property type="entry name" value="DNA_topo_I_N_sf"/>
</dbReference>
<gene>
    <name evidence="9" type="ORF">DU508_14290</name>
</gene>
<sequence length="348" mass="40120">MIQGKDVVKANGLVYVTDSMPGIYRKGKPGKFYYEDKDGQKITDEKHLNRIKSLVIPPAWQNVWIANKPNAYLQVTGIDVAGRKQYKYHPKWTSRRSDDKYFRLYEFGKALPEARKKLAKDLKRKAFDERKVLAISVDVLQKTLIRIGNESYKELYGSFGLTTLRDKHVKINGSKINIDFVGKKGVKQNVELNDRTLARLVKKCRDIPGQDLFQFYTNENEHRSIDSGKINNYIREITGSDFTAKDFRTWGGTLEALRQFSKCAADENWELNTKKTIVNVLDCVAEKLGNTRAVCKSSYVYPMLLKAYEDNKLEKYLKKMNNHKTVRKLGLEHDEKVLLSFLKSTGSK</sequence>
<accession>A0A369PSF6</accession>
<dbReference type="PRINTS" id="PR00416">
    <property type="entry name" value="EUTPISMRASEI"/>
</dbReference>
<dbReference type="Proteomes" id="UP000253961">
    <property type="component" value="Unassembled WGS sequence"/>
</dbReference>
<keyword evidence="5" id="KW-0238">DNA-binding</keyword>
<name>A0A369PSF6_9SPHI</name>
<evidence type="ECO:0000256" key="2">
    <source>
        <dbReference type="ARBA" id="ARBA00006645"/>
    </source>
</evidence>
<dbReference type="SUPFAM" id="SSF56349">
    <property type="entry name" value="DNA breaking-rejoining enzymes"/>
    <property type="match status" value="1"/>
</dbReference>
<keyword evidence="10" id="KW-1185">Reference proteome</keyword>
<dbReference type="PROSITE" id="PS52038">
    <property type="entry name" value="TOPO_IB_2"/>
    <property type="match status" value="1"/>
</dbReference>
<dbReference type="GO" id="GO:0006265">
    <property type="term" value="P:DNA topological change"/>
    <property type="evidence" value="ECO:0007669"/>
    <property type="project" value="InterPro"/>
</dbReference>
<dbReference type="RefSeq" id="WP_115403496.1">
    <property type="nucleotide sequence ID" value="NZ_QPKV01000006.1"/>
</dbReference>
<dbReference type="Pfam" id="PF21338">
    <property type="entry name" value="Top1B_N_bact"/>
    <property type="match status" value="1"/>
</dbReference>
<evidence type="ECO:0000259" key="8">
    <source>
        <dbReference type="Pfam" id="PF21338"/>
    </source>
</evidence>
<dbReference type="Gene3D" id="3.90.15.10">
    <property type="entry name" value="Topoisomerase I, Chain A, domain 3"/>
    <property type="match status" value="1"/>
</dbReference>
<dbReference type="EMBL" id="QPKV01000006">
    <property type="protein sequence ID" value="RDC55454.1"/>
    <property type="molecule type" value="Genomic_DNA"/>
</dbReference>
<evidence type="ECO:0000313" key="10">
    <source>
        <dbReference type="Proteomes" id="UP000253961"/>
    </source>
</evidence>
<comment type="caution">
    <text evidence="9">The sequence shown here is derived from an EMBL/GenBank/DDBJ whole genome shotgun (WGS) entry which is preliminary data.</text>
</comment>
<evidence type="ECO:0000256" key="4">
    <source>
        <dbReference type="ARBA" id="ARBA00023029"/>
    </source>
</evidence>
<keyword evidence="6 9" id="KW-0413">Isomerase</keyword>
<dbReference type="InterPro" id="IPR011010">
    <property type="entry name" value="DNA_brk_join_enz"/>
</dbReference>
<dbReference type="OrthoDB" id="9778962at2"/>
<dbReference type="GO" id="GO:0003917">
    <property type="term" value="F:DNA topoisomerase type I (single strand cut, ATP-independent) activity"/>
    <property type="evidence" value="ECO:0007669"/>
    <property type="project" value="UniProtKB-EC"/>
</dbReference>
<evidence type="ECO:0000256" key="6">
    <source>
        <dbReference type="ARBA" id="ARBA00023235"/>
    </source>
</evidence>
<feature type="domain" description="DNA topoisomerase I catalytic core eukaryotic-type" evidence="7">
    <location>
        <begin position="95"/>
        <end position="319"/>
    </location>
</feature>
<evidence type="ECO:0000256" key="3">
    <source>
        <dbReference type="ARBA" id="ARBA00012891"/>
    </source>
</evidence>
<reference evidence="9 10" key="1">
    <citation type="submission" date="2018-07" db="EMBL/GenBank/DDBJ databases">
        <title>Pedobacter sp. nov., isolated from soil.</title>
        <authorList>
            <person name="Zhou L.Y."/>
            <person name="Du Z.J."/>
        </authorList>
    </citation>
    <scope>NUCLEOTIDE SEQUENCE [LARGE SCALE GENOMIC DNA]</scope>
    <source>
        <strain evidence="9 10">JDX94</strain>
    </source>
</reference>
<feature type="domain" description="DNA topoisomerase IB N-terminal" evidence="8">
    <location>
        <begin position="31"/>
        <end position="79"/>
    </location>
</feature>
<dbReference type="GO" id="GO:0003677">
    <property type="term" value="F:DNA binding"/>
    <property type="evidence" value="ECO:0007669"/>
    <property type="project" value="UniProtKB-KW"/>
</dbReference>
<dbReference type="InterPro" id="IPR013500">
    <property type="entry name" value="TopoI_cat_euk"/>
</dbReference>
<dbReference type="Gene3D" id="1.10.132.120">
    <property type="match status" value="1"/>
</dbReference>
<dbReference type="InterPro" id="IPR049331">
    <property type="entry name" value="Top1B_N_bact"/>
</dbReference>
<protein>
    <recommendedName>
        <fullName evidence="3">DNA topoisomerase</fullName>
        <ecNumber evidence="3">5.6.2.1</ecNumber>
    </recommendedName>
</protein>
<dbReference type="EC" id="5.6.2.1" evidence="3"/>
<evidence type="ECO:0000313" key="9">
    <source>
        <dbReference type="EMBL" id="RDC55454.1"/>
    </source>
</evidence>
<proteinExistence type="inferred from homology"/>
<keyword evidence="4" id="KW-0799">Topoisomerase</keyword>
<evidence type="ECO:0000256" key="5">
    <source>
        <dbReference type="ARBA" id="ARBA00023125"/>
    </source>
</evidence>
<comment type="similarity">
    <text evidence="2">Belongs to the type IB topoisomerase family.</text>
</comment>
<dbReference type="Pfam" id="PF01028">
    <property type="entry name" value="Topoisom_I"/>
    <property type="match status" value="1"/>
</dbReference>
<dbReference type="InterPro" id="IPR001631">
    <property type="entry name" value="TopoI"/>
</dbReference>
<dbReference type="AlphaFoldDB" id="A0A369PSF6"/>
<dbReference type="SUPFAM" id="SSF55869">
    <property type="entry name" value="DNA topoisomerase I domain"/>
    <property type="match status" value="1"/>
</dbReference>
<organism evidence="9 10">
    <name type="scientific">Pedobacter chinensis</name>
    <dbReference type="NCBI Taxonomy" id="2282421"/>
    <lineage>
        <taxon>Bacteria</taxon>
        <taxon>Pseudomonadati</taxon>
        <taxon>Bacteroidota</taxon>
        <taxon>Sphingobacteriia</taxon>
        <taxon>Sphingobacteriales</taxon>
        <taxon>Sphingobacteriaceae</taxon>
        <taxon>Pedobacter</taxon>
    </lineage>
</organism>
<evidence type="ECO:0000256" key="1">
    <source>
        <dbReference type="ARBA" id="ARBA00000213"/>
    </source>
</evidence>
<dbReference type="InterPro" id="IPR014711">
    <property type="entry name" value="TopoI_cat_a-hlx-sub_euk"/>
</dbReference>
<comment type="catalytic activity">
    <reaction evidence="1">
        <text>ATP-independent breakage of single-stranded DNA, followed by passage and rejoining.</text>
        <dbReference type="EC" id="5.6.2.1"/>
    </reaction>
</comment>